<organism evidence="1">
    <name type="scientific">Tanacetum cinerariifolium</name>
    <name type="common">Dalmatian daisy</name>
    <name type="synonym">Chrysanthemum cinerariifolium</name>
    <dbReference type="NCBI Taxonomy" id="118510"/>
    <lineage>
        <taxon>Eukaryota</taxon>
        <taxon>Viridiplantae</taxon>
        <taxon>Streptophyta</taxon>
        <taxon>Embryophyta</taxon>
        <taxon>Tracheophyta</taxon>
        <taxon>Spermatophyta</taxon>
        <taxon>Magnoliopsida</taxon>
        <taxon>eudicotyledons</taxon>
        <taxon>Gunneridae</taxon>
        <taxon>Pentapetalae</taxon>
        <taxon>asterids</taxon>
        <taxon>campanulids</taxon>
        <taxon>Asterales</taxon>
        <taxon>Asteraceae</taxon>
        <taxon>Asteroideae</taxon>
        <taxon>Anthemideae</taxon>
        <taxon>Anthemidinae</taxon>
        <taxon>Tanacetum</taxon>
    </lineage>
</organism>
<dbReference type="AlphaFoldDB" id="A0A6L2P3Z2"/>
<accession>A0A6L2P3Z2</accession>
<protein>
    <recommendedName>
        <fullName evidence="2">Transposase, MuDR, MULE transposase domain protein</fullName>
    </recommendedName>
</protein>
<comment type="caution">
    <text evidence="1">The sequence shown here is derived from an EMBL/GenBank/DDBJ whole genome shotgun (WGS) entry which is preliminary data.</text>
</comment>
<evidence type="ECO:0000313" key="1">
    <source>
        <dbReference type="EMBL" id="GEU91755.1"/>
    </source>
</evidence>
<name>A0A6L2P3Z2_TANCI</name>
<proteinExistence type="predicted"/>
<gene>
    <name evidence="1" type="ORF">Tci_063733</name>
</gene>
<dbReference type="EMBL" id="BKCJ010010476">
    <property type="protein sequence ID" value="GEU91755.1"/>
    <property type="molecule type" value="Genomic_DNA"/>
</dbReference>
<sequence length="140" mass="15672">MIYVFLGPLKACYRVGRWEILGLDGAFIKGSYTGQILTDVGVDNNNGVYPIVAVECKSSWLWFLSNLGDDLNLQPNSKNTFISDKQKVIDRCDDPLTSTATVIFRAIKQEANDYSVIWKGGDTYKCNGPWNDQCVMNMTS</sequence>
<dbReference type="PANTHER" id="PTHR31973:SF190">
    <property type="entry name" value="MULE TRANSPOSASE DOMAIN-CONTAINING PROTEIN"/>
    <property type="match status" value="1"/>
</dbReference>
<reference evidence="1" key="1">
    <citation type="journal article" date="2019" name="Sci. Rep.">
        <title>Draft genome of Tanacetum cinerariifolium, the natural source of mosquito coil.</title>
        <authorList>
            <person name="Yamashiro T."/>
            <person name="Shiraishi A."/>
            <person name="Satake H."/>
            <person name="Nakayama K."/>
        </authorList>
    </citation>
    <scope>NUCLEOTIDE SEQUENCE</scope>
</reference>
<dbReference type="PANTHER" id="PTHR31973">
    <property type="entry name" value="POLYPROTEIN, PUTATIVE-RELATED"/>
    <property type="match status" value="1"/>
</dbReference>
<evidence type="ECO:0008006" key="2">
    <source>
        <dbReference type="Google" id="ProtNLM"/>
    </source>
</evidence>